<evidence type="ECO:0000313" key="10">
    <source>
        <dbReference type="Proteomes" id="UP000192276"/>
    </source>
</evidence>
<name>A0A1V9FGP9_9BACT</name>
<feature type="domain" description="Response regulatory" evidence="8">
    <location>
        <begin position="592"/>
        <end position="706"/>
    </location>
</feature>
<dbReference type="SMART" id="SM00448">
    <property type="entry name" value="REC"/>
    <property type="match status" value="1"/>
</dbReference>
<dbReference type="STRING" id="550983.A4R26_23780"/>
<dbReference type="CDD" id="cd00082">
    <property type="entry name" value="HisKA"/>
    <property type="match status" value="1"/>
</dbReference>
<feature type="transmembrane region" description="Helical" evidence="6">
    <location>
        <begin position="90"/>
        <end position="108"/>
    </location>
</feature>
<evidence type="ECO:0000259" key="8">
    <source>
        <dbReference type="PROSITE" id="PS50110"/>
    </source>
</evidence>
<dbReference type="CDD" id="cd16922">
    <property type="entry name" value="HATPase_EvgS-ArcB-TorS-like"/>
    <property type="match status" value="1"/>
</dbReference>
<reference evidence="10" key="1">
    <citation type="submission" date="2016-04" db="EMBL/GenBank/DDBJ databases">
        <authorList>
            <person name="Chen L."/>
            <person name="Zhuang W."/>
            <person name="Wang G."/>
        </authorList>
    </citation>
    <scope>NUCLEOTIDE SEQUENCE [LARGE SCALE GENOMIC DNA]</scope>
    <source>
        <strain evidence="10">208</strain>
    </source>
</reference>
<dbReference type="EC" id="2.7.13.3" evidence="2"/>
<evidence type="ECO:0000256" key="4">
    <source>
        <dbReference type="ARBA" id="ARBA00023012"/>
    </source>
</evidence>
<evidence type="ECO:0000259" key="7">
    <source>
        <dbReference type="PROSITE" id="PS50109"/>
    </source>
</evidence>
<dbReference type="SUPFAM" id="SSF52172">
    <property type="entry name" value="CheY-like"/>
    <property type="match status" value="1"/>
</dbReference>
<keyword evidence="6" id="KW-0472">Membrane</keyword>
<dbReference type="InterPro" id="IPR035965">
    <property type="entry name" value="PAS-like_dom_sf"/>
</dbReference>
<feature type="transmembrane region" description="Helical" evidence="6">
    <location>
        <begin position="137"/>
        <end position="159"/>
    </location>
</feature>
<evidence type="ECO:0000256" key="1">
    <source>
        <dbReference type="ARBA" id="ARBA00000085"/>
    </source>
</evidence>
<dbReference type="OrthoDB" id="9811889at2"/>
<gene>
    <name evidence="9" type="ORF">A4R26_23780</name>
</gene>
<dbReference type="SMART" id="SM00387">
    <property type="entry name" value="HATPase_c"/>
    <property type="match status" value="1"/>
</dbReference>
<dbReference type="EMBL" id="LWBP01000191">
    <property type="protein sequence ID" value="OQP57549.1"/>
    <property type="molecule type" value="Genomic_DNA"/>
</dbReference>
<sequence length="711" mass="81267">MKEKILYLIYSIYREIVHSGLHEGVSKELRKRIIRFNQFILLALLLNFFQVFSYFYHKLYISALVNITSAYFFLLAFYFGSRRRLETGRIIAVVNINLYLIVICYIEGLRAGEYLLYFPYFVVLTFVVSIRRNFKELISVYSITVIASLACVKICPYVNNIQTINETLYAQLYSGNLVISLAMTIIFSYSILRVNKDNEVAILQEKTFGDTIFNTSLDGVFIIYHQTNIIASCNKRALELFEVNEKREIEGTNIENWFEEHQVKQFNSIKEQLSGESRPWQGELTLTAKTGRTFYGFVSVVPFTYKDTGYTKISILDVSNVKMAEFELMKAKEKAESAARTKSRFLSNMSHELRTPLNGIIGASNLLLQEEHLPTQDQHLDILKFSSEHMMMLINDILDYNKMEAGKVELADVPVNIKEFMQKLATQFAPQIKSKGLEFKVDIDDRLDLEFYTDETRLNQVLSNLLANSLKFTHQGSITMAVRRLFSSSAKSTLQFIVMDTGIGIPKNKHKEIFDSFTQADVNTTRKYGGTGLGLAITKRIVNMFNSDLLLESEEGKGSAFHFTVELKICENRKQYINEENGKHLDSLEGIRLLIAEDNPVNLSIAKRFLTKWGIKVSEATNGRDALAQFKKGSFDLLLIDLEMPEMDGATALKEIRKINASIPAVAFTAAVYDNMQDDLLQKGFTDFIHKPFRPEELHSKISYLVSALRA</sequence>
<keyword evidence="4" id="KW-0902">Two-component regulatory system</keyword>
<dbReference type="InterPro" id="IPR003661">
    <property type="entry name" value="HisK_dim/P_dom"/>
</dbReference>
<evidence type="ECO:0000313" key="9">
    <source>
        <dbReference type="EMBL" id="OQP57549.1"/>
    </source>
</evidence>
<dbReference type="PROSITE" id="PS50110">
    <property type="entry name" value="RESPONSE_REGULATORY"/>
    <property type="match status" value="1"/>
</dbReference>
<keyword evidence="6" id="KW-1133">Transmembrane helix</keyword>
<feature type="transmembrane region" description="Helical" evidence="6">
    <location>
        <begin position="59"/>
        <end position="78"/>
    </location>
</feature>
<dbReference type="Pfam" id="PF02518">
    <property type="entry name" value="HATPase_c"/>
    <property type="match status" value="1"/>
</dbReference>
<dbReference type="InterPro" id="IPR000014">
    <property type="entry name" value="PAS"/>
</dbReference>
<dbReference type="Pfam" id="PF00512">
    <property type="entry name" value="HisKA"/>
    <property type="match status" value="1"/>
</dbReference>
<dbReference type="RefSeq" id="WP_081166989.1">
    <property type="nucleotide sequence ID" value="NZ_LWBP01000191.1"/>
</dbReference>
<keyword evidence="3 5" id="KW-0597">Phosphoprotein</keyword>
<dbReference type="InterPro" id="IPR036890">
    <property type="entry name" value="HATPase_C_sf"/>
</dbReference>
<dbReference type="NCBIfam" id="TIGR00229">
    <property type="entry name" value="sensory_box"/>
    <property type="match status" value="1"/>
</dbReference>
<dbReference type="SUPFAM" id="SSF55874">
    <property type="entry name" value="ATPase domain of HSP90 chaperone/DNA topoisomerase II/histidine kinase"/>
    <property type="match status" value="1"/>
</dbReference>
<comment type="caution">
    <text evidence="9">The sequence shown here is derived from an EMBL/GenBank/DDBJ whole genome shotgun (WGS) entry which is preliminary data.</text>
</comment>
<dbReference type="InterPro" id="IPR001789">
    <property type="entry name" value="Sig_transdc_resp-reg_receiver"/>
</dbReference>
<evidence type="ECO:0000256" key="5">
    <source>
        <dbReference type="PROSITE-ProRule" id="PRU00169"/>
    </source>
</evidence>
<dbReference type="InterPro" id="IPR005467">
    <property type="entry name" value="His_kinase_dom"/>
</dbReference>
<dbReference type="Pfam" id="PF13426">
    <property type="entry name" value="PAS_9"/>
    <property type="match status" value="1"/>
</dbReference>
<feature type="domain" description="Histidine kinase" evidence="7">
    <location>
        <begin position="348"/>
        <end position="569"/>
    </location>
</feature>
<dbReference type="SUPFAM" id="SSF55785">
    <property type="entry name" value="PYP-like sensor domain (PAS domain)"/>
    <property type="match status" value="1"/>
</dbReference>
<dbReference type="Gene3D" id="3.30.450.20">
    <property type="entry name" value="PAS domain"/>
    <property type="match status" value="1"/>
</dbReference>
<accession>A0A1V9FGP9</accession>
<keyword evidence="6" id="KW-0812">Transmembrane</keyword>
<dbReference type="PANTHER" id="PTHR45339">
    <property type="entry name" value="HYBRID SIGNAL TRANSDUCTION HISTIDINE KINASE J"/>
    <property type="match status" value="1"/>
</dbReference>
<dbReference type="CDD" id="cd17546">
    <property type="entry name" value="REC_hyHK_CKI1_RcsC-like"/>
    <property type="match status" value="1"/>
</dbReference>
<dbReference type="Gene3D" id="3.30.565.10">
    <property type="entry name" value="Histidine kinase-like ATPase, C-terminal domain"/>
    <property type="match status" value="1"/>
</dbReference>
<dbReference type="InterPro" id="IPR003594">
    <property type="entry name" value="HATPase_dom"/>
</dbReference>
<organism evidence="9 10">
    <name type="scientific">Niastella populi</name>
    <dbReference type="NCBI Taxonomy" id="550983"/>
    <lineage>
        <taxon>Bacteria</taxon>
        <taxon>Pseudomonadati</taxon>
        <taxon>Bacteroidota</taxon>
        <taxon>Chitinophagia</taxon>
        <taxon>Chitinophagales</taxon>
        <taxon>Chitinophagaceae</taxon>
        <taxon>Niastella</taxon>
    </lineage>
</organism>
<dbReference type="Proteomes" id="UP000192276">
    <property type="component" value="Unassembled WGS sequence"/>
</dbReference>
<evidence type="ECO:0000256" key="3">
    <source>
        <dbReference type="ARBA" id="ARBA00022553"/>
    </source>
</evidence>
<comment type="catalytic activity">
    <reaction evidence="1">
        <text>ATP + protein L-histidine = ADP + protein N-phospho-L-histidine.</text>
        <dbReference type="EC" id="2.7.13.3"/>
    </reaction>
</comment>
<dbReference type="InterPro" id="IPR004358">
    <property type="entry name" value="Sig_transdc_His_kin-like_C"/>
</dbReference>
<dbReference type="Pfam" id="PF00072">
    <property type="entry name" value="Response_reg"/>
    <property type="match status" value="1"/>
</dbReference>
<evidence type="ECO:0000256" key="2">
    <source>
        <dbReference type="ARBA" id="ARBA00012438"/>
    </source>
</evidence>
<dbReference type="PROSITE" id="PS50109">
    <property type="entry name" value="HIS_KIN"/>
    <property type="match status" value="1"/>
</dbReference>
<evidence type="ECO:0000256" key="6">
    <source>
        <dbReference type="SAM" id="Phobius"/>
    </source>
</evidence>
<feature type="transmembrane region" description="Helical" evidence="6">
    <location>
        <begin position="171"/>
        <end position="192"/>
    </location>
</feature>
<dbReference type="GO" id="GO:0000155">
    <property type="term" value="F:phosphorelay sensor kinase activity"/>
    <property type="evidence" value="ECO:0007669"/>
    <property type="project" value="InterPro"/>
</dbReference>
<dbReference type="SUPFAM" id="SSF47384">
    <property type="entry name" value="Homodimeric domain of signal transducing histidine kinase"/>
    <property type="match status" value="1"/>
</dbReference>
<dbReference type="SMART" id="SM00388">
    <property type="entry name" value="HisKA"/>
    <property type="match status" value="1"/>
</dbReference>
<dbReference type="PANTHER" id="PTHR45339:SF1">
    <property type="entry name" value="HYBRID SIGNAL TRANSDUCTION HISTIDINE KINASE J"/>
    <property type="match status" value="1"/>
</dbReference>
<keyword evidence="10" id="KW-1185">Reference proteome</keyword>
<protein>
    <recommendedName>
        <fullName evidence="2">histidine kinase</fullName>
        <ecNumber evidence="2">2.7.13.3</ecNumber>
    </recommendedName>
</protein>
<feature type="modified residue" description="4-aspartylphosphate" evidence="5">
    <location>
        <position position="641"/>
    </location>
</feature>
<dbReference type="Gene3D" id="3.40.50.2300">
    <property type="match status" value="1"/>
</dbReference>
<dbReference type="Gene3D" id="1.10.287.130">
    <property type="match status" value="1"/>
</dbReference>
<feature type="transmembrane region" description="Helical" evidence="6">
    <location>
        <begin position="36"/>
        <end position="53"/>
    </location>
</feature>
<dbReference type="PRINTS" id="PR00344">
    <property type="entry name" value="BCTRLSENSOR"/>
</dbReference>
<dbReference type="InterPro" id="IPR011006">
    <property type="entry name" value="CheY-like_superfamily"/>
</dbReference>
<dbReference type="InterPro" id="IPR036097">
    <property type="entry name" value="HisK_dim/P_sf"/>
</dbReference>
<proteinExistence type="predicted"/>
<dbReference type="AlphaFoldDB" id="A0A1V9FGP9"/>
<dbReference type="FunFam" id="3.30.565.10:FF:000010">
    <property type="entry name" value="Sensor histidine kinase RcsC"/>
    <property type="match status" value="1"/>
</dbReference>